<keyword evidence="1" id="KW-0732">Signal</keyword>
<name>A0ABZ2M021_9BACT</name>
<keyword evidence="3" id="KW-1185">Reference proteome</keyword>
<accession>A0ABZ2M021</accession>
<reference evidence="2 3" key="1">
    <citation type="submission" date="2021-12" db="EMBL/GenBank/DDBJ databases">
        <title>Discovery of the Pendulisporaceae a myxobacterial family with distinct sporulation behavior and unique specialized metabolism.</title>
        <authorList>
            <person name="Garcia R."/>
            <person name="Popoff A."/>
            <person name="Bader C.D."/>
            <person name="Loehr J."/>
            <person name="Walesch S."/>
            <person name="Walt C."/>
            <person name="Boldt J."/>
            <person name="Bunk B."/>
            <person name="Haeckl F.J.F.P.J."/>
            <person name="Gunesch A.P."/>
            <person name="Birkelbach J."/>
            <person name="Nuebel U."/>
            <person name="Pietschmann T."/>
            <person name="Bach T."/>
            <person name="Mueller R."/>
        </authorList>
    </citation>
    <scope>NUCLEOTIDE SEQUENCE [LARGE SCALE GENOMIC DNA]</scope>
    <source>
        <strain evidence="2 3">MSr11954</strain>
    </source>
</reference>
<dbReference type="RefSeq" id="WP_394825001.1">
    <property type="nucleotide sequence ID" value="NZ_CP089984.1"/>
</dbReference>
<gene>
    <name evidence="2" type="ORF">LZC94_47090</name>
</gene>
<feature type="signal peptide" evidence="1">
    <location>
        <begin position="1"/>
        <end position="21"/>
    </location>
</feature>
<dbReference type="Proteomes" id="UP001370348">
    <property type="component" value="Chromosome"/>
</dbReference>
<evidence type="ECO:0000313" key="2">
    <source>
        <dbReference type="EMBL" id="WXB15376.1"/>
    </source>
</evidence>
<organism evidence="2 3">
    <name type="scientific">Pendulispora albinea</name>
    <dbReference type="NCBI Taxonomy" id="2741071"/>
    <lineage>
        <taxon>Bacteria</taxon>
        <taxon>Pseudomonadati</taxon>
        <taxon>Myxococcota</taxon>
        <taxon>Myxococcia</taxon>
        <taxon>Myxococcales</taxon>
        <taxon>Sorangiineae</taxon>
        <taxon>Pendulisporaceae</taxon>
        <taxon>Pendulispora</taxon>
    </lineage>
</organism>
<feature type="chain" id="PRO_5045113247" evidence="1">
    <location>
        <begin position="22"/>
        <end position="203"/>
    </location>
</feature>
<proteinExistence type="predicted"/>
<protein>
    <submittedName>
        <fullName evidence="2">Uncharacterized protein</fullName>
    </submittedName>
</protein>
<dbReference type="EMBL" id="CP089984">
    <property type="protein sequence ID" value="WXB15376.1"/>
    <property type="molecule type" value="Genomic_DNA"/>
</dbReference>
<evidence type="ECO:0000313" key="3">
    <source>
        <dbReference type="Proteomes" id="UP001370348"/>
    </source>
</evidence>
<evidence type="ECO:0000256" key="1">
    <source>
        <dbReference type="SAM" id="SignalP"/>
    </source>
</evidence>
<sequence>MNVMGSAPRILAAAAGSFLIAAGFQCGTADGGSAEKGVVVHSLDLTHYDPAHTPPSLSIANETLVLPLRPGAPSRALSRAEPGDLQVPYTRAGCWTPDPQETLARVSVPVQTPIKLLSINIDQELSPGNSSTLQELAKQTCLTYRTAAGSWEPLIAPTTITVGADGVRAEFTSPAVETDAFAIFLPTYTNVKRITYTVVEPVR</sequence>